<evidence type="ECO:0000256" key="1">
    <source>
        <dbReference type="SAM" id="MobiDB-lite"/>
    </source>
</evidence>
<organism evidence="3 4">
    <name type="scientific">Apiospora marii</name>
    <dbReference type="NCBI Taxonomy" id="335849"/>
    <lineage>
        <taxon>Eukaryota</taxon>
        <taxon>Fungi</taxon>
        <taxon>Dikarya</taxon>
        <taxon>Ascomycota</taxon>
        <taxon>Pezizomycotina</taxon>
        <taxon>Sordariomycetes</taxon>
        <taxon>Xylariomycetidae</taxon>
        <taxon>Amphisphaeriales</taxon>
        <taxon>Apiosporaceae</taxon>
        <taxon>Apiospora</taxon>
    </lineage>
</organism>
<feature type="region of interest" description="Disordered" evidence="1">
    <location>
        <begin position="139"/>
        <end position="165"/>
    </location>
</feature>
<reference evidence="3 4" key="1">
    <citation type="submission" date="2023-01" db="EMBL/GenBank/DDBJ databases">
        <title>Analysis of 21 Apiospora genomes using comparative genomics revels a genus with tremendous synthesis potential of carbohydrate active enzymes and secondary metabolites.</title>
        <authorList>
            <person name="Sorensen T."/>
        </authorList>
    </citation>
    <scope>NUCLEOTIDE SEQUENCE [LARGE SCALE GENOMIC DNA]</scope>
    <source>
        <strain evidence="3 4">CBS 20057</strain>
    </source>
</reference>
<keyword evidence="4" id="KW-1185">Reference proteome</keyword>
<protein>
    <recommendedName>
        <fullName evidence="2">Heterokaryon incompatibility domain-containing protein</fullName>
    </recommendedName>
</protein>
<evidence type="ECO:0000313" key="4">
    <source>
        <dbReference type="Proteomes" id="UP001396898"/>
    </source>
</evidence>
<accession>A0ABR1SRJ9</accession>
<proteinExistence type="predicted"/>
<dbReference type="PANTHER" id="PTHR33112">
    <property type="entry name" value="DOMAIN PROTEIN, PUTATIVE-RELATED"/>
    <property type="match status" value="1"/>
</dbReference>
<gene>
    <name evidence="3" type="ORF">PG991_001267</name>
</gene>
<dbReference type="Pfam" id="PF06985">
    <property type="entry name" value="HET"/>
    <property type="match status" value="1"/>
</dbReference>
<dbReference type="InterPro" id="IPR010730">
    <property type="entry name" value="HET"/>
</dbReference>
<dbReference type="Proteomes" id="UP001396898">
    <property type="component" value="Unassembled WGS sequence"/>
</dbReference>
<feature type="domain" description="Heterokaryon incompatibility" evidence="2">
    <location>
        <begin position="27"/>
        <end position="179"/>
    </location>
</feature>
<name>A0ABR1SRJ9_9PEZI</name>
<evidence type="ECO:0000313" key="3">
    <source>
        <dbReference type="EMBL" id="KAK8036953.1"/>
    </source>
</evidence>
<dbReference type="PANTHER" id="PTHR33112:SF12">
    <property type="entry name" value="HETEROKARYON INCOMPATIBILITY DOMAIN-CONTAINING PROTEIN"/>
    <property type="match status" value="1"/>
</dbReference>
<evidence type="ECO:0000259" key="2">
    <source>
        <dbReference type="Pfam" id="PF06985"/>
    </source>
</evidence>
<dbReference type="EMBL" id="JAQQWI010000003">
    <property type="protein sequence ID" value="KAK8036953.1"/>
    <property type="molecule type" value="Genomic_DNA"/>
</dbReference>
<comment type="caution">
    <text evidence="3">The sequence shown here is derived from an EMBL/GenBank/DDBJ whole genome shotgun (WGS) entry which is preliminary data.</text>
</comment>
<sequence length="609" mass="69478">MQDLPNGFRVIDVLNHHICQPVGPVRFVALSYMWKGGSGADEFQLRKHLANTLEIPGSLKGVKMPGILTDVMELCKDMNEMYLWVDRLCVIQDDPASKMSQIQAMDDIYRSATFTIAAALNSNEGKGLPGYGGLPRYPSPSTPRSVHSEDSVHKGVRPNTAGRNLSSSRWNERGWTFQERLLSRRTIYITEDEVRFECAEERASEPETWSYDYMELLPHEYSQRLLGCKPDELDDLLQQRKQEEETAWLHGLIPTQSRGSVDWMGRSPPTLVQYCRWVEEYTGRRLSFPSDILNAFAGAGKVVSDALDSRMLFGLPEKCLPQALMWERTENSSEGPDRGRRPPAIQVDGVEIPSWSWAHTAGRAQYWWMDSQGETYRMDDYRQTASLVTGFYYNDPDITTTHDLRKLDVEERWIDQDIAMADLKRVADLPALEGVASWKDWIKNDAWAHCPHSPWEALAHRDLDTDACDIAATHPGCLVFNTTVASADQGFDYASESRLPAAVRDREGGILGYLAKMSRKGERTRAQCFWESVGKVLDLIVICASVEKYTSGKSWTYAKDPDHDMWWLRVMLVERVSARPYVVRKVGVGEMRMNRWRNCNPRWETVVLC</sequence>